<name>A0A9Q0NFB2_9DIPT</name>
<proteinExistence type="predicted"/>
<dbReference type="AlphaFoldDB" id="A0A9Q0NFB2"/>
<feature type="region of interest" description="Disordered" evidence="1">
    <location>
        <begin position="111"/>
        <end position="141"/>
    </location>
</feature>
<protein>
    <submittedName>
        <fullName evidence="3">Uncharacterized protein</fullName>
    </submittedName>
</protein>
<keyword evidence="2" id="KW-0732">Signal</keyword>
<dbReference type="Proteomes" id="UP001151699">
    <property type="component" value="Chromosome A"/>
</dbReference>
<dbReference type="EMBL" id="WJQU01000001">
    <property type="protein sequence ID" value="KAJ6648511.1"/>
    <property type="molecule type" value="Genomic_DNA"/>
</dbReference>
<feature type="chain" id="PRO_5040127778" evidence="2">
    <location>
        <begin position="18"/>
        <end position="141"/>
    </location>
</feature>
<comment type="caution">
    <text evidence="3">The sequence shown here is derived from an EMBL/GenBank/DDBJ whole genome shotgun (WGS) entry which is preliminary data.</text>
</comment>
<gene>
    <name evidence="3" type="ORF">Bhyg_03741</name>
</gene>
<evidence type="ECO:0000313" key="4">
    <source>
        <dbReference type="Proteomes" id="UP001151699"/>
    </source>
</evidence>
<organism evidence="3 4">
    <name type="scientific">Pseudolycoriella hygida</name>
    <dbReference type="NCBI Taxonomy" id="35572"/>
    <lineage>
        <taxon>Eukaryota</taxon>
        <taxon>Metazoa</taxon>
        <taxon>Ecdysozoa</taxon>
        <taxon>Arthropoda</taxon>
        <taxon>Hexapoda</taxon>
        <taxon>Insecta</taxon>
        <taxon>Pterygota</taxon>
        <taxon>Neoptera</taxon>
        <taxon>Endopterygota</taxon>
        <taxon>Diptera</taxon>
        <taxon>Nematocera</taxon>
        <taxon>Sciaroidea</taxon>
        <taxon>Sciaridae</taxon>
        <taxon>Pseudolycoriella</taxon>
    </lineage>
</organism>
<dbReference type="PROSITE" id="PS51257">
    <property type="entry name" value="PROKAR_LIPOPROTEIN"/>
    <property type="match status" value="1"/>
</dbReference>
<keyword evidence="4" id="KW-1185">Reference proteome</keyword>
<evidence type="ECO:0000313" key="3">
    <source>
        <dbReference type="EMBL" id="KAJ6648511.1"/>
    </source>
</evidence>
<feature type="signal peptide" evidence="2">
    <location>
        <begin position="1"/>
        <end position="17"/>
    </location>
</feature>
<reference evidence="3" key="1">
    <citation type="submission" date="2022-07" db="EMBL/GenBank/DDBJ databases">
        <authorList>
            <person name="Trinca V."/>
            <person name="Uliana J.V.C."/>
            <person name="Torres T.T."/>
            <person name="Ward R.J."/>
            <person name="Monesi N."/>
        </authorList>
    </citation>
    <scope>NUCLEOTIDE SEQUENCE</scope>
    <source>
        <strain evidence="3">HSMRA1968</strain>
        <tissue evidence="3">Whole embryos</tissue>
    </source>
</reference>
<accession>A0A9Q0NFB2</accession>
<evidence type="ECO:0000256" key="2">
    <source>
        <dbReference type="SAM" id="SignalP"/>
    </source>
</evidence>
<feature type="compositionally biased region" description="Polar residues" evidence="1">
    <location>
        <begin position="111"/>
        <end position="121"/>
    </location>
</feature>
<evidence type="ECO:0000256" key="1">
    <source>
        <dbReference type="SAM" id="MobiDB-lite"/>
    </source>
</evidence>
<sequence length="141" mass="16518">MKTQAIILFFCVASSCAMEATEIRNPQSEESAEVSTARYNPNVILHQMRENYSKWLSESQNENRKLWFRPRNEDGKGENIGRRHFTEINDRLKKNEIHRLYLHKIRTTTEAPSTSVGNTPWRSPELTETEKNSMKQRLIHG</sequence>